<name>A0A154IH36_RHILE</name>
<dbReference type="AlphaFoldDB" id="A0A154IH36"/>
<keyword evidence="3" id="KW-0234">DNA repair</keyword>
<evidence type="ECO:0000313" key="5">
    <source>
        <dbReference type="EMBL" id="KZA99893.1"/>
    </source>
</evidence>
<keyword evidence="4" id="KW-0326">Glycosidase</keyword>
<dbReference type="InterPro" id="IPR012092">
    <property type="entry name" value="DNA_glyclase/AP_lyase_Ogg"/>
</dbReference>
<reference evidence="5" key="1">
    <citation type="submission" date="2016-03" db="EMBL/GenBank/DDBJ databases">
        <title>Microsymbionts genomes from the relict species Vavilovia formosa.</title>
        <authorList>
            <person name="Chirak E."/>
            <person name="Kimeklis A."/>
            <person name="Kopat V."/>
            <person name="Andronov E."/>
        </authorList>
    </citation>
    <scope>NUCLEOTIDE SEQUENCE [LARGE SCALE GENOMIC DNA]</scope>
    <source>
        <strain evidence="5">Vaf12</strain>
    </source>
</reference>
<dbReference type="GO" id="GO:0016799">
    <property type="term" value="F:hydrolase activity, hydrolyzing N-glycosyl compounds"/>
    <property type="evidence" value="ECO:0007669"/>
    <property type="project" value="InterPro"/>
</dbReference>
<evidence type="ECO:0000256" key="1">
    <source>
        <dbReference type="ARBA" id="ARBA00022763"/>
    </source>
</evidence>
<evidence type="ECO:0008006" key="6">
    <source>
        <dbReference type="Google" id="ProtNLM"/>
    </source>
</evidence>
<proteinExistence type="predicted"/>
<protein>
    <recommendedName>
        <fullName evidence="6">DNA lyase</fullName>
    </recommendedName>
</protein>
<organism evidence="5">
    <name type="scientific">Rhizobium leguminosarum</name>
    <dbReference type="NCBI Taxonomy" id="384"/>
    <lineage>
        <taxon>Bacteria</taxon>
        <taxon>Pseudomonadati</taxon>
        <taxon>Pseudomonadota</taxon>
        <taxon>Alphaproteobacteria</taxon>
        <taxon>Hyphomicrobiales</taxon>
        <taxon>Rhizobiaceae</taxon>
        <taxon>Rhizobium/Agrobacterium group</taxon>
        <taxon>Rhizobium</taxon>
    </lineage>
</organism>
<evidence type="ECO:0000256" key="4">
    <source>
        <dbReference type="ARBA" id="ARBA00023295"/>
    </source>
</evidence>
<dbReference type="Gene3D" id="1.10.340.30">
    <property type="entry name" value="Hypothetical protein, domain 2"/>
    <property type="match status" value="1"/>
</dbReference>
<keyword evidence="2" id="KW-0378">Hydrolase</keyword>
<evidence type="ECO:0000256" key="3">
    <source>
        <dbReference type="ARBA" id="ARBA00023204"/>
    </source>
</evidence>
<dbReference type="RefSeq" id="WP_062942606.1">
    <property type="nucleotide sequence ID" value="NZ_CP171847.1"/>
</dbReference>
<sequence>MKAFSAGSITQAVCAICPDIEQRIANGATARCERSLWWELSACVLSSQVPYPLASEAASAIDLTGYLFEPDCLQDLSDRLNAILRQPLTTTGRRYRFPCARAKQLATTKERVTNQFGTLTALLSELENPVAARNWLVNFAPGLGPKQASMFLRNSGFSYDLAILDRHVLNYMELTGLRSENSKPIATMKEYRFDEDSMRSHARELGFAVGILDWAIWIVMRVAGTEQGARA</sequence>
<dbReference type="GO" id="GO:0003906">
    <property type="term" value="F:DNA-(apurinic or apyrimidinic site) endonuclease activity"/>
    <property type="evidence" value="ECO:0007669"/>
    <property type="project" value="InterPro"/>
</dbReference>
<accession>A0A154IH36</accession>
<dbReference type="GO" id="GO:0006281">
    <property type="term" value="P:DNA repair"/>
    <property type="evidence" value="ECO:0007669"/>
    <property type="project" value="UniProtKB-KW"/>
</dbReference>
<dbReference type="Pfam" id="PF22175">
    <property type="entry name" value="Ogg-HhH"/>
    <property type="match status" value="1"/>
</dbReference>
<dbReference type="InterPro" id="IPR011257">
    <property type="entry name" value="DNA_glycosylase"/>
</dbReference>
<comment type="caution">
    <text evidence="5">The sequence shown here is derived from an EMBL/GenBank/DDBJ whole genome shotgun (WGS) entry which is preliminary data.</text>
</comment>
<gene>
    <name evidence="5" type="ORF">A4A59_20950</name>
</gene>
<dbReference type="SUPFAM" id="SSF48150">
    <property type="entry name" value="DNA-glycosylase"/>
    <property type="match status" value="1"/>
</dbReference>
<dbReference type="EMBL" id="LVYU01000099">
    <property type="protein sequence ID" value="KZA99893.1"/>
    <property type="molecule type" value="Genomic_DNA"/>
</dbReference>
<keyword evidence="1" id="KW-0227">DNA damage</keyword>
<evidence type="ECO:0000256" key="2">
    <source>
        <dbReference type="ARBA" id="ARBA00022801"/>
    </source>
</evidence>